<dbReference type="VEuPathDB" id="FungiDB:BDEG_28486"/>
<name>A0A177WZ23_BATDL</name>
<evidence type="ECO:0000256" key="1">
    <source>
        <dbReference type="ARBA" id="ARBA00004123"/>
    </source>
</evidence>
<evidence type="ECO:0000313" key="11">
    <source>
        <dbReference type="EMBL" id="OAJ45339.1"/>
    </source>
</evidence>
<keyword evidence="8" id="KW-0175">Coiled coil</keyword>
<feature type="coiled-coil region" evidence="8">
    <location>
        <begin position="226"/>
        <end position="253"/>
    </location>
</feature>
<dbReference type="GO" id="GO:0003677">
    <property type="term" value="F:DNA binding"/>
    <property type="evidence" value="ECO:0007669"/>
    <property type="project" value="UniProtKB-KW"/>
</dbReference>
<keyword evidence="3" id="KW-0677">Repeat</keyword>
<dbReference type="PANTHER" id="PTHR24391:SF18">
    <property type="entry name" value="EG:115C2.6 PROTEIN"/>
    <property type="match status" value="1"/>
</dbReference>
<evidence type="ECO:0000256" key="7">
    <source>
        <dbReference type="ARBA" id="ARBA00023242"/>
    </source>
</evidence>
<evidence type="ECO:0000256" key="9">
    <source>
        <dbReference type="SAM" id="MobiDB-lite"/>
    </source>
</evidence>
<comment type="subcellular location">
    <subcellularLocation>
        <location evidence="1">Nucleus</location>
    </subcellularLocation>
</comment>
<feature type="chain" id="PRO_5008078055" description="RxLR effector protein" evidence="10">
    <location>
        <begin position="19"/>
        <end position="262"/>
    </location>
</feature>
<feature type="compositionally biased region" description="Polar residues" evidence="9">
    <location>
        <begin position="156"/>
        <end position="165"/>
    </location>
</feature>
<organism evidence="11 12">
    <name type="scientific">Batrachochytrium dendrobatidis (strain JEL423)</name>
    <dbReference type="NCBI Taxonomy" id="403673"/>
    <lineage>
        <taxon>Eukaryota</taxon>
        <taxon>Fungi</taxon>
        <taxon>Fungi incertae sedis</taxon>
        <taxon>Chytridiomycota</taxon>
        <taxon>Chytridiomycota incertae sedis</taxon>
        <taxon>Chytridiomycetes</taxon>
        <taxon>Rhizophydiales</taxon>
        <taxon>Rhizophydiales incertae sedis</taxon>
        <taxon>Batrachochytrium</taxon>
    </lineage>
</organism>
<reference evidence="11 12" key="1">
    <citation type="submission" date="2006-10" db="EMBL/GenBank/DDBJ databases">
        <title>The Genome Sequence of Batrachochytrium dendrobatidis JEL423.</title>
        <authorList>
            <consortium name="The Broad Institute Genome Sequencing Platform"/>
            <person name="Birren B."/>
            <person name="Lander E."/>
            <person name="Galagan J."/>
            <person name="Cuomo C."/>
            <person name="Devon K."/>
            <person name="Jaffe D."/>
            <person name="Butler J."/>
            <person name="Alvarez P."/>
            <person name="Gnerre S."/>
            <person name="Grabherr M."/>
            <person name="Kleber M."/>
            <person name="Mauceli E."/>
            <person name="Brockman W."/>
            <person name="Young S."/>
            <person name="LaButti K."/>
            <person name="Sykes S."/>
            <person name="DeCaprio D."/>
            <person name="Crawford M."/>
            <person name="Koehrsen M."/>
            <person name="Engels R."/>
            <person name="Montgomery P."/>
            <person name="Pearson M."/>
            <person name="Howarth C."/>
            <person name="Larson L."/>
            <person name="White J."/>
            <person name="O'Leary S."/>
            <person name="Kodira C."/>
            <person name="Zeng Q."/>
            <person name="Yandava C."/>
            <person name="Alvarado L."/>
            <person name="Longcore J."/>
            <person name="James T."/>
        </authorList>
    </citation>
    <scope>NUCLEOTIDE SEQUENCE [LARGE SCALE GENOMIC DNA]</scope>
    <source>
        <strain evidence="11 12">JEL423</strain>
    </source>
</reference>
<reference evidence="11 12" key="2">
    <citation type="submission" date="2016-05" db="EMBL/GenBank/DDBJ databases">
        <title>Lineage-specific infection strategies underlie the spectrum of fungal disease in amphibians.</title>
        <authorList>
            <person name="Cuomo C.A."/>
            <person name="Farrer R.A."/>
            <person name="James T."/>
            <person name="Longcore J."/>
            <person name="Birren B."/>
        </authorList>
    </citation>
    <scope>NUCLEOTIDE SEQUENCE [LARGE SCALE GENOMIC DNA]</scope>
    <source>
        <strain evidence="11 12">JEL423</strain>
    </source>
</reference>
<evidence type="ECO:0000313" key="12">
    <source>
        <dbReference type="Proteomes" id="UP000077115"/>
    </source>
</evidence>
<feature type="compositionally biased region" description="Low complexity" evidence="9">
    <location>
        <begin position="31"/>
        <end position="42"/>
    </location>
</feature>
<evidence type="ECO:0000256" key="4">
    <source>
        <dbReference type="ARBA" id="ARBA00022771"/>
    </source>
</evidence>
<keyword evidence="4" id="KW-0863">Zinc-finger</keyword>
<feature type="region of interest" description="Disordered" evidence="9">
    <location>
        <begin position="21"/>
        <end position="54"/>
    </location>
</feature>
<dbReference type="PANTHER" id="PTHR24391">
    <property type="entry name" value="HISTONE H4 TRANSCRIPTION FACTOR-RELATED"/>
    <property type="match status" value="1"/>
</dbReference>
<dbReference type="Proteomes" id="UP000077115">
    <property type="component" value="Unassembled WGS sequence"/>
</dbReference>
<keyword evidence="2" id="KW-0479">Metal-binding</keyword>
<evidence type="ECO:0000256" key="2">
    <source>
        <dbReference type="ARBA" id="ARBA00022723"/>
    </source>
</evidence>
<feature type="compositionally biased region" description="Low complexity" evidence="9">
    <location>
        <begin position="109"/>
        <end position="120"/>
    </location>
</feature>
<evidence type="ECO:0000256" key="8">
    <source>
        <dbReference type="SAM" id="Coils"/>
    </source>
</evidence>
<accession>A0A177WZ23</accession>
<dbReference type="GO" id="GO:0008270">
    <property type="term" value="F:zinc ion binding"/>
    <property type="evidence" value="ECO:0007669"/>
    <property type="project" value="UniProtKB-KW"/>
</dbReference>
<gene>
    <name evidence="11" type="ORF">BDEG_28486</name>
</gene>
<dbReference type="GO" id="GO:0005634">
    <property type="term" value="C:nucleus"/>
    <property type="evidence" value="ECO:0007669"/>
    <property type="project" value="UniProtKB-SubCell"/>
</dbReference>
<keyword evidence="6" id="KW-0238">DNA-binding</keyword>
<dbReference type="InterPro" id="IPR051574">
    <property type="entry name" value="ZnF_E-box_Homeobox"/>
</dbReference>
<keyword evidence="7" id="KW-0539">Nucleus</keyword>
<dbReference type="AlphaFoldDB" id="A0A177WZ23"/>
<feature type="region of interest" description="Disordered" evidence="9">
    <location>
        <begin position="109"/>
        <end position="165"/>
    </location>
</feature>
<evidence type="ECO:0000256" key="6">
    <source>
        <dbReference type="ARBA" id="ARBA00023125"/>
    </source>
</evidence>
<evidence type="ECO:0000256" key="5">
    <source>
        <dbReference type="ARBA" id="ARBA00022833"/>
    </source>
</evidence>
<protein>
    <recommendedName>
        <fullName evidence="13">RxLR effector protein</fullName>
    </recommendedName>
</protein>
<proteinExistence type="predicted"/>
<sequence>MKLVDILLVLSAAATANAILIPTDNDGSPRTSSTSSQVSVSTNEPSPDTSDEYQQEPMDLSIHNRIRQQPMDQLNPNTPGPNQRPTVIVAGPNILKQGRKRIIGVIDLTTSDQDQQQPTDVAGPSTPKQGRKQPIDQPNPSTSNQNQQQPIDKVESANTASNQVTELSEGNQITFDDIKKRLVESKKIRDEKIKEYYESMAFGFKQWSVLGKKEDIFVSKYDPDTEKKAKEEYEKASRKVASIRKQLKRFMIKHSLKFEEPN</sequence>
<feature type="signal peptide" evidence="10">
    <location>
        <begin position="1"/>
        <end position="18"/>
    </location>
</feature>
<evidence type="ECO:0000256" key="3">
    <source>
        <dbReference type="ARBA" id="ARBA00022737"/>
    </source>
</evidence>
<feature type="compositionally biased region" description="Polar residues" evidence="9">
    <location>
        <begin position="70"/>
        <end position="85"/>
    </location>
</feature>
<feature type="region of interest" description="Disordered" evidence="9">
    <location>
        <begin position="70"/>
        <end position="93"/>
    </location>
</feature>
<feature type="compositionally biased region" description="Low complexity" evidence="9">
    <location>
        <begin position="138"/>
        <end position="150"/>
    </location>
</feature>
<keyword evidence="10" id="KW-0732">Signal</keyword>
<evidence type="ECO:0008006" key="13">
    <source>
        <dbReference type="Google" id="ProtNLM"/>
    </source>
</evidence>
<keyword evidence="5" id="KW-0862">Zinc</keyword>
<evidence type="ECO:0000256" key="10">
    <source>
        <dbReference type="SAM" id="SignalP"/>
    </source>
</evidence>
<dbReference type="GO" id="GO:0006355">
    <property type="term" value="P:regulation of DNA-templated transcription"/>
    <property type="evidence" value="ECO:0007669"/>
    <property type="project" value="UniProtKB-ARBA"/>
</dbReference>
<dbReference type="EMBL" id="DS022315">
    <property type="protein sequence ID" value="OAJ45339.1"/>
    <property type="molecule type" value="Genomic_DNA"/>
</dbReference>